<dbReference type="PANTHER" id="PTHR37067:SF3">
    <property type="entry name" value="PX DOMAIN-CONTAINING PROTEIN"/>
    <property type="match status" value="1"/>
</dbReference>
<proteinExistence type="predicted"/>
<sequence>MAEAKSKGKAKKFTVNLEWIVKYGLEVSTRDPSTSEVTTVLCSFCRSFGREDEDAERKRKRTMNAKYFSYPWRSDNFSCHLKQQHPVKWNEYTSMPAEEKQKFFVEKESAAVFNMRSFVQPEGSMKARIIAKQKLQFIIEWWLVVIIIQGLVERIEKTFSAMQWTRTLVCEQRQLLTALKQDIKECCYIKGPMIDEESISFLAAVSNDSLHGFHLTVNNYCVLRQEVASSIDEVGSFVQ</sequence>
<evidence type="ECO:0000313" key="2">
    <source>
        <dbReference type="Proteomes" id="UP000693970"/>
    </source>
</evidence>
<accession>A0A9K3L7Q9</accession>
<dbReference type="Proteomes" id="UP000693970">
    <property type="component" value="Unassembled WGS sequence"/>
</dbReference>
<dbReference type="PANTHER" id="PTHR37067">
    <property type="entry name" value="PX DOMAIN-CONTAINING PROTEIN"/>
    <property type="match status" value="1"/>
</dbReference>
<comment type="caution">
    <text evidence="1">The sequence shown here is derived from an EMBL/GenBank/DDBJ whole genome shotgun (WGS) entry which is preliminary data.</text>
</comment>
<name>A0A9K3L7Q9_9STRA</name>
<reference evidence="1" key="1">
    <citation type="journal article" date="2021" name="Sci. Rep.">
        <title>Diploid genomic architecture of Nitzschia inconspicua, an elite biomass production diatom.</title>
        <authorList>
            <person name="Oliver A."/>
            <person name="Podell S."/>
            <person name="Pinowska A."/>
            <person name="Traller J.C."/>
            <person name="Smith S.R."/>
            <person name="McClure R."/>
            <person name="Beliaev A."/>
            <person name="Bohutskyi P."/>
            <person name="Hill E.A."/>
            <person name="Rabines A."/>
            <person name="Zheng H."/>
            <person name="Allen L.Z."/>
            <person name="Kuo A."/>
            <person name="Grigoriev I.V."/>
            <person name="Allen A.E."/>
            <person name="Hazlebeck D."/>
            <person name="Allen E.E."/>
        </authorList>
    </citation>
    <scope>NUCLEOTIDE SEQUENCE</scope>
    <source>
        <strain evidence="1">Hildebrandi</strain>
    </source>
</reference>
<reference evidence="1" key="2">
    <citation type="submission" date="2021-04" db="EMBL/GenBank/DDBJ databases">
        <authorList>
            <person name="Podell S."/>
        </authorList>
    </citation>
    <scope>NUCLEOTIDE SEQUENCE</scope>
    <source>
        <strain evidence="1">Hildebrandi</strain>
    </source>
</reference>
<dbReference type="OrthoDB" id="129241at2759"/>
<gene>
    <name evidence="1" type="ORF">IV203_001860</name>
</gene>
<dbReference type="AlphaFoldDB" id="A0A9K3L7Q9"/>
<organism evidence="1 2">
    <name type="scientific">Nitzschia inconspicua</name>
    <dbReference type="NCBI Taxonomy" id="303405"/>
    <lineage>
        <taxon>Eukaryota</taxon>
        <taxon>Sar</taxon>
        <taxon>Stramenopiles</taxon>
        <taxon>Ochrophyta</taxon>
        <taxon>Bacillariophyta</taxon>
        <taxon>Bacillariophyceae</taxon>
        <taxon>Bacillariophycidae</taxon>
        <taxon>Bacillariales</taxon>
        <taxon>Bacillariaceae</taxon>
        <taxon>Nitzschia</taxon>
    </lineage>
</organism>
<protein>
    <submittedName>
        <fullName evidence="1">Uncharacterized protein</fullName>
    </submittedName>
</protein>
<keyword evidence="2" id="KW-1185">Reference proteome</keyword>
<dbReference type="EMBL" id="JAGRRH010000015">
    <property type="protein sequence ID" value="KAG7357172.1"/>
    <property type="molecule type" value="Genomic_DNA"/>
</dbReference>
<evidence type="ECO:0000313" key="1">
    <source>
        <dbReference type="EMBL" id="KAG7357172.1"/>
    </source>
</evidence>